<feature type="region of interest" description="Disordered" evidence="1">
    <location>
        <begin position="1024"/>
        <end position="1044"/>
    </location>
</feature>
<feature type="compositionally biased region" description="Low complexity" evidence="1">
    <location>
        <begin position="778"/>
        <end position="803"/>
    </location>
</feature>
<feature type="region of interest" description="Disordered" evidence="1">
    <location>
        <begin position="959"/>
        <end position="987"/>
    </location>
</feature>
<feature type="region of interest" description="Disordered" evidence="1">
    <location>
        <begin position="1"/>
        <end position="20"/>
    </location>
</feature>
<dbReference type="RefSeq" id="XP_067757923.1">
    <property type="nucleotide sequence ID" value="XM_067902506.1"/>
</dbReference>
<name>A0A836LIJ6_9TRYP</name>
<reference evidence="2 3" key="1">
    <citation type="submission" date="2021-02" db="EMBL/GenBank/DDBJ databases">
        <title>Porcisia hertigi Genome sequencing and assembly.</title>
        <authorList>
            <person name="Almutairi H."/>
            <person name="Gatherer D."/>
        </authorList>
    </citation>
    <scope>NUCLEOTIDE SEQUENCE [LARGE SCALE GENOMIC DNA]</scope>
    <source>
        <strain evidence="2 3">C119</strain>
    </source>
</reference>
<feature type="compositionally biased region" description="Basic and acidic residues" evidence="1">
    <location>
        <begin position="1035"/>
        <end position="1044"/>
    </location>
</feature>
<feature type="region of interest" description="Disordered" evidence="1">
    <location>
        <begin position="438"/>
        <end position="458"/>
    </location>
</feature>
<evidence type="ECO:0000313" key="2">
    <source>
        <dbReference type="EMBL" id="KAG5507608.1"/>
    </source>
</evidence>
<comment type="caution">
    <text evidence="2">The sequence shown here is derived from an EMBL/GenBank/DDBJ whole genome shotgun (WGS) entry which is preliminary data.</text>
</comment>
<feature type="region of interest" description="Disordered" evidence="1">
    <location>
        <begin position="778"/>
        <end position="804"/>
    </location>
</feature>
<proteinExistence type="predicted"/>
<feature type="compositionally biased region" description="Low complexity" evidence="1">
    <location>
        <begin position="482"/>
        <end position="491"/>
    </location>
</feature>
<keyword evidence="3" id="KW-1185">Reference proteome</keyword>
<accession>A0A836LIJ6</accession>
<gene>
    <name evidence="2" type="ORF">JKF63_06557</name>
</gene>
<dbReference type="KEGG" id="phet:94292583"/>
<sequence>MVTRAGAGAHPRRNSTSSHREALVRYPNYDLLTGAPLDLSIYNAAAARARDAAKASRASSCPSPRSESATPSLWPPWTTQPPSGQGCDMQVTQAVVSQVENDPFFSAFISQQVGWIRLALICSPHAPRALPSSTSPPMDTPSMPQVSWQLPDSLRSHYTIPQSIADVPQRCLCSRKGEASPSTTLAPSSATAQHLPWLPPPPAVSVSVPMQEWWTGFFLHDAPRWWRREMHKQRPHCRVEEKSRQSSPETFVQPGSGSDVKPLAVAEEVVRLLSFLQEECRVPPPPVNTTRAAAGVAGPCPGPSRPTSATSTPLNMAQKASIMPPQVYVLRMAPVAPLLRRPRRSMRRGEPVTYDHHCTSISATEAQTFELQWTPVPDTATATVNTFFSLQDVLNHAEDSGAGTPDQPPPSSANRAVLFFIEVKAALEVLRRVEHAAAAREDSIDNGEDPRSPTPSSSSSFAWWEQLSVFYDAHTIFANTPAHPATTSTTTDESHVVRSGGGGGGGGKIHATRSCVATQEGSVSAFCHPTVSEILRTCVRLMLQSGSPPPHCRRCDSAVPLDNGGREDINPSLVSVAVWSRRDYNSLLGPLVMPPEREAPTPPSALALCSETADGGAGMSEEGELTYAEGVEEVTQDYEGKDTAPTGEGSRISRAVLTALLEASRPSTATGAATPFSPNHATRRGHDSSSCVGPSAERSLPSLPYGVEVHKCDKSGARRAELVSSGGRTLSLDCSNGGLCASDEPPATDRCLLRAGDYRVRKAYPFCKTLGNLGVVESASRSVPTASRATSSSTPIPSAASPPGVQLKKPLAHTIPLSAACVTSILESCSEATRCNRAPKQRPLNNAGPYSQHRVSSCAAHSKSRENLASPVLANQDGETPTLPPALPPPPLDVMATLTAGEHKNFEVRWKPWLRYLPLCTGKEEKSPLPTRPHLTEPRTHVTTVFPFLKPSAASEYCTASPKTDTIDPKDHSGEHHVKASPPPAPPTSLDSVVVVQDLGLCVLRVCWADVYVNASNLLYREETQTDVAPPLPPPEERERRGGG</sequence>
<feature type="region of interest" description="Disordered" evidence="1">
    <location>
        <begin position="293"/>
        <end position="312"/>
    </location>
</feature>
<feature type="compositionally biased region" description="Basic and acidic residues" evidence="1">
    <location>
        <begin position="965"/>
        <end position="978"/>
    </location>
</feature>
<dbReference type="AlphaFoldDB" id="A0A836LIJ6"/>
<feature type="compositionally biased region" description="Low complexity" evidence="1">
    <location>
        <begin position="55"/>
        <end position="69"/>
    </location>
</feature>
<feature type="compositionally biased region" description="Gly residues" evidence="1">
    <location>
        <begin position="499"/>
        <end position="508"/>
    </location>
</feature>
<evidence type="ECO:0000313" key="3">
    <source>
        <dbReference type="Proteomes" id="UP000674318"/>
    </source>
</evidence>
<feature type="region of interest" description="Disordered" evidence="1">
    <location>
        <begin position="235"/>
        <end position="258"/>
    </location>
</feature>
<feature type="region of interest" description="Disordered" evidence="1">
    <location>
        <begin position="482"/>
        <end position="508"/>
    </location>
</feature>
<evidence type="ECO:0000256" key="1">
    <source>
        <dbReference type="SAM" id="MobiDB-lite"/>
    </source>
</evidence>
<dbReference type="Proteomes" id="UP000674318">
    <property type="component" value="Unassembled WGS sequence"/>
</dbReference>
<feature type="compositionally biased region" description="Polar residues" evidence="1">
    <location>
        <begin position="666"/>
        <end position="680"/>
    </location>
</feature>
<feature type="region of interest" description="Disordered" evidence="1">
    <location>
        <begin position="55"/>
        <end position="86"/>
    </location>
</feature>
<dbReference type="EMBL" id="JAFJZO010000018">
    <property type="protein sequence ID" value="KAG5507608.1"/>
    <property type="molecule type" value="Genomic_DNA"/>
</dbReference>
<dbReference type="GeneID" id="94292583"/>
<feature type="compositionally biased region" description="Polar residues" evidence="1">
    <location>
        <begin position="245"/>
        <end position="256"/>
    </location>
</feature>
<protein>
    <submittedName>
        <fullName evidence="2">Uncharacterized protein</fullName>
    </submittedName>
</protein>
<feature type="region of interest" description="Disordered" evidence="1">
    <location>
        <begin position="839"/>
        <end position="862"/>
    </location>
</feature>
<feature type="region of interest" description="Disordered" evidence="1">
    <location>
        <begin position="666"/>
        <end position="697"/>
    </location>
</feature>
<feature type="compositionally biased region" description="Basic and acidic residues" evidence="1">
    <location>
        <begin position="438"/>
        <end position="451"/>
    </location>
</feature>
<dbReference type="OrthoDB" id="266322at2759"/>
<organism evidence="2 3">
    <name type="scientific">Porcisia hertigi</name>
    <dbReference type="NCBI Taxonomy" id="2761500"/>
    <lineage>
        <taxon>Eukaryota</taxon>
        <taxon>Discoba</taxon>
        <taxon>Euglenozoa</taxon>
        <taxon>Kinetoplastea</taxon>
        <taxon>Metakinetoplastina</taxon>
        <taxon>Trypanosomatida</taxon>
        <taxon>Trypanosomatidae</taxon>
        <taxon>Leishmaniinae</taxon>
        <taxon>Porcisia</taxon>
    </lineage>
</organism>